<evidence type="ECO:0000313" key="12">
    <source>
        <dbReference type="EMBL" id="AUX46766.1"/>
    </source>
</evidence>
<evidence type="ECO:0000256" key="2">
    <source>
        <dbReference type="ARBA" id="ARBA00022598"/>
    </source>
</evidence>
<evidence type="ECO:0000256" key="3">
    <source>
        <dbReference type="ARBA" id="ARBA00022723"/>
    </source>
</evidence>
<dbReference type="Pfam" id="PF06508">
    <property type="entry name" value="QueC"/>
    <property type="match status" value="1"/>
</dbReference>
<dbReference type="EC" id="6.3.4.20" evidence="9"/>
<gene>
    <name evidence="12" type="primary">exsB</name>
    <name evidence="12" type="ORF">SOCE26_082750</name>
</gene>
<evidence type="ECO:0000256" key="4">
    <source>
        <dbReference type="ARBA" id="ARBA00022741"/>
    </source>
</evidence>
<keyword evidence="6" id="KW-0862">Zinc</keyword>
<dbReference type="RefSeq" id="WP_104984901.1">
    <property type="nucleotide sequence ID" value="NZ_CP012673.1"/>
</dbReference>
<evidence type="ECO:0000256" key="5">
    <source>
        <dbReference type="ARBA" id="ARBA00022785"/>
    </source>
</evidence>
<dbReference type="PANTHER" id="PTHR42914">
    <property type="entry name" value="7-CYANO-7-DEAZAGUANINE SYNTHASE"/>
    <property type="match status" value="1"/>
</dbReference>
<dbReference type="AlphaFoldDB" id="A0A2L0F5E4"/>
<evidence type="ECO:0000256" key="11">
    <source>
        <dbReference type="SAM" id="MobiDB-lite"/>
    </source>
</evidence>
<protein>
    <recommendedName>
        <fullName evidence="9">7-cyano-7-deazaguanine synthase</fullName>
        <ecNumber evidence="9">6.3.4.20</ecNumber>
    </recommendedName>
</protein>
<keyword evidence="4" id="KW-0547">Nucleotide-binding</keyword>
<comment type="pathway">
    <text evidence="1">Purine metabolism; 7-cyano-7-deazaguanine biosynthesis.</text>
</comment>
<evidence type="ECO:0000256" key="1">
    <source>
        <dbReference type="ARBA" id="ARBA00005061"/>
    </source>
</evidence>
<dbReference type="GO" id="GO:0016874">
    <property type="term" value="F:ligase activity"/>
    <property type="evidence" value="ECO:0007669"/>
    <property type="project" value="UniProtKB-KW"/>
</dbReference>
<dbReference type="Gene3D" id="3.40.50.620">
    <property type="entry name" value="HUPs"/>
    <property type="match status" value="1"/>
</dbReference>
<dbReference type="GO" id="GO:0046872">
    <property type="term" value="F:metal ion binding"/>
    <property type="evidence" value="ECO:0007669"/>
    <property type="project" value="UniProtKB-KW"/>
</dbReference>
<dbReference type="SUPFAM" id="SSF52402">
    <property type="entry name" value="Adenine nucleotide alpha hydrolases-like"/>
    <property type="match status" value="1"/>
</dbReference>
<dbReference type="EMBL" id="CP012673">
    <property type="protein sequence ID" value="AUX46766.1"/>
    <property type="molecule type" value="Genomic_DNA"/>
</dbReference>
<evidence type="ECO:0000313" key="13">
    <source>
        <dbReference type="Proteomes" id="UP000238348"/>
    </source>
</evidence>
<keyword evidence="5" id="KW-0671">Queuosine biosynthesis</keyword>
<organism evidence="12 13">
    <name type="scientific">Sorangium cellulosum</name>
    <name type="common">Polyangium cellulosum</name>
    <dbReference type="NCBI Taxonomy" id="56"/>
    <lineage>
        <taxon>Bacteria</taxon>
        <taxon>Pseudomonadati</taxon>
        <taxon>Myxococcota</taxon>
        <taxon>Polyangia</taxon>
        <taxon>Polyangiales</taxon>
        <taxon>Polyangiaceae</taxon>
        <taxon>Sorangium</taxon>
    </lineage>
</organism>
<dbReference type="Proteomes" id="UP000238348">
    <property type="component" value="Chromosome"/>
</dbReference>
<dbReference type="GO" id="GO:0005524">
    <property type="term" value="F:ATP binding"/>
    <property type="evidence" value="ECO:0007669"/>
    <property type="project" value="UniProtKB-KW"/>
</dbReference>
<dbReference type="OrthoDB" id="9789567at2"/>
<comment type="catalytic activity">
    <reaction evidence="10">
        <text>7-carboxy-7-carbaguanine + NH4(+) + 2 ATP = 7-cyano-7-carbaguanine + 2 AMP + 2 diphosphate + 2 H(+)</text>
        <dbReference type="Rhea" id="RHEA:27982"/>
        <dbReference type="ChEBI" id="CHEBI:15378"/>
        <dbReference type="ChEBI" id="CHEBI:28938"/>
        <dbReference type="ChEBI" id="CHEBI:30616"/>
        <dbReference type="ChEBI" id="CHEBI:33019"/>
        <dbReference type="ChEBI" id="CHEBI:45075"/>
        <dbReference type="ChEBI" id="CHEBI:61036"/>
        <dbReference type="ChEBI" id="CHEBI:456215"/>
        <dbReference type="EC" id="6.3.4.20"/>
    </reaction>
</comment>
<proteinExistence type="inferred from homology"/>
<evidence type="ECO:0000256" key="6">
    <source>
        <dbReference type="ARBA" id="ARBA00022833"/>
    </source>
</evidence>
<keyword evidence="3" id="KW-0479">Metal-binding</keyword>
<dbReference type="InterPro" id="IPR014729">
    <property type="entry name" value="Rossmann-like_a/b/a_fold"/>
</dbReference>
<keyword evidence="2" id="KW-0436">Ligase</keyword>
<dbReference type="CDD" id="cd01995">
    <property type="entry name" value="QueC-like"/>
    <property type="match status" value="1"/>
</dbReference>
<comment type="similarity">
    <text evidence="8">Belongs to the QueC family.</text>
</comment>
<feature type="region of interest" description="Disordered" evidence="11">
    <location>
        <begin position="202"/>
        <end position="225"/>
    </location>
</feature>
<sequence length="225" mass="23947">MQAPTIVLTTGGADSTTLLHVMHTRARVVPVFVDYGQRAAHREHQAAERQCAALGLSLRRFDMGAVGAAFRAEQQAKLHIPLPHRNLIVLSLATSYAAQIEAASIAIAVIRDDVDGYASASLGFLEAYRRLASTLGSVTIETPLIGFDKSAVLAEGVRLGVDFGHTYSCMLGYERHCGRCPQCKKRRAAFVAAGMPENPGFYLDDARAPEGGTAGAEGPPESPQG</sequence>
<dbReference type="PANTHER" id="PTHR42914:SF1">
    <property type="entry name" value="7-CYANO-7-DEAZAGUANINE SYNTHASE"/>
    <property type="match status" value="1"/>
</dbReference>
<evidence type="ECO:0000256" key="8">
    <source>
        <dbReference type="ARBA" id="ARBA00037993"/>
    </source>
</evidence>
<reference evidence="12 13" key="1">
    <citation type="submission" date="2015-09" db="EMBL/GenBank/DDBJ databases">
        <title>Sorangium comparison.</title>
        <authorList>
            <person name="Zaburannyi N."/>
            <person name="Bunk B."/>
            <person name="Overmann J."/>
            <person name="Mueller R."/>
        </authorList>
    </citation>
    <scope>NUCLEOTIDE SEQUENCE [LARGE SCALE GENOMIC DNA]</scope>
    <source>
        <strain evidence="12 13">So ce26</strain>
    </source>
</reference>
<evidence type="ECO:0000256" key="7">
    <source>
        <dbReference type="ARBA" id="ARBA00022840"/>
    </source>
</evidence>
<evidence type="ECO:0000256" key="10">
    <source>
        <dbReference type="ARBA" id="ARBA00047890"/>
    </source>
</evidence>
<name>A0A2L0F5E4_SORCE</name>
<accession>A0A2L0F5E4</accession>
<dbReference type="InterPro" id="IPR018317">
    <property type="entry name" value="QueC"/>
</dbReference>
<keyword evidence="7" id="KW-0067">ATP-binding</keyword>
<evidence type="ECO:0000256" key="9">
    <source>
        <dbReference type="ARBA" id="ARBA00039149"/>
    </source>
</evidence>
<dbReference type="GO" id="GO:0008616">
    <property type="term" value="P:tRNA queuosine(34) biosynthetic process"/>
    <property type="evidence" value="ECO:0007669"/>
    <property type="project" value="UniProtKB-KW"/>
</dbReference>